<dbReference type="AlphaFoldDB" id="A0A4U8UUH9"/>
<dbReference type="InterPro" id="IPR036397">
    <property type="entry name" value="RNaseH_sf"/>
</dbReference>
<dbReference type="PANTHER" id="PTHR47765">
    <property type="entry name" value="3'-5' EXONUCLEASE DOMAIN-CONTAINING PROTEIN"/>
    <property type="match status" value="1"/>
</dbReference>
<evidence type="ECO:0000313" key="4">
    <source>
        <dbReference type="Proteomes" id="UP000298663"/>
    </source>
</evidence>
<dbReference type="InterPro" id="IPR052408">
    <property type="entry name" value="Exonuclease_MUT-7-like"/>
</dbReference>
<proteinExistence type="predicted"/>
<dbReference type="SUPFAM" id="SSF53098">
    <property type="entry name" value="Ribonuclease H-like"/>
    <property type="match status" value="1"/>
</dbReference>
<dbReference type="InterPro" id="IPR002562">
    <property type="entry name" value="3'-5'_exonuclease_dom"/>
</dbReference>
<accession>A0A4U8UUH9</accession>
<evidence type="ECO:0000256" key="1">
    <source>
        <dbReference type="SAM" id="MobiDB-lite"/>
    </source>
</evidence>
<dbReference type="GO" id="GO:0008408">
    <property type="term" value="F:3'-5' exonuclease activity"/>
    <property type="evidence" value="ECO:0007669"/>
    <property type="project" value="InterPro"/>
</dbReference>
<dbReference type="EMBL" id="AZBU02000001">
    <property type="protein sequence ID" value="TMS35438.1"/>
    <property type="molecule type" value="Genomic_DNA"/>
</dbReference>
<evidence type="ECO:0000259" key="2">
    <source>
        <dbReference type="Pfam" id="PF01612"/>
    </source>
</evidence>
<name>A0A4U8UUH9_STECR</name>
<dbReference type="InterPro" id="IPR012337">
    <property type="entry name" value="RNaseH-like_sf"/>
</dbReference>
<protein>
    <recommendedName>
        <fullName evidence="2">3'-5' exonuclease domain-containing protein</fullName>
    </recommendedName>
</protein>
<reference evidence="3 4" key="2">
    <citation type="journal article" date="2019" name="G3 (Bethesda)">
        <title>Hybrid Assembly of the Genome of the Entomopathogenic Nematode Steinernema carpocapsae Identifies the X-Chromosome.</title>
        <authorList>
            <person name="Serra L."/>
            <person name="Macchietto M."/>
            <person name="Macias-Munoz A."/>
            <person name="McGill C.J."/>
            <person name="Rodriguez I.M."/>
            <person name="Rodriguez B."/>
            <person name="Murad R."/>
            <person name="Mortazavi A."/>
        </authorList>
    </citation>
    <scope>NUCLEOTIDE SEQUENCE [LARGE SCALE GENOMIC DNA]</scope>
    <source>
        <strain evidence="3 4">ALL</strain>
    </source>
</reference>
<dbReference type="Gene3D" id="3.30.420.10">
    <property type="entry name" value="Ribonuclease H-like superfamily/Ribonuclease H"/>
    <property type="match status" value="1"/>
</dbReference>
<reference evidence="3 4" key="1">
    <citation type="journal article" date="2015" name="Genome Biol.">
        <title>Comparative genomics of Steinernema reveals deeply conserved gene regulatory networks.</title>
        <authorList>
            <person name="Dillman A.R."/>
            <person name="Macchietto M."/>
            <person name="Porter C.F."/>
            <person name="Rogers A."/>
            <person name="Williams B."/>
            <person name="Antoshechkin I."/>
            <person name="Lee M.M."/>
            <person name="Goodwin Z."/>
            <person name="Lu X."/>
            <person name="Lewis E.E."/>
            <person name="Goodrich-Blair H."/>
            <person name="Stock S.P."/>
            <person name="Adams B.J."/>
            <person name="Sternberg P.W."/>
            <person name="Mortazavi A."/>
        </authorList>
    </citation>
    <scope>NUCLEOTIDE SEQUENCE [LARGE SCALE GENOMIC DNA]</scope>
    <source>
        <strain evidence="3 4">ALL</strain>
    </source>
</reference>
<dbReference type="Proteomes" id="UP000298663">
    <property type="component" value="Unassembled WGS sequence"/>
</dbReference>
<feature type="domain" description="3'-5' exonuclease" evidence="2">
    <location>
        <begin position="251"/>
        <end position="468"/>
    </location>
</feature>
<dbReference type="PANTHER" id="PTHR47765:SF3">
    <property type="entry name" value="3'-5' EXONUCLEASE DOMAIN-CONTAINING PROTEIN"/>
    <property type="match status" value="1"/>
</dbReference>
<organism evidence="3 4">
    <name type="scientific">Steinernema carpocapsae</name>
    <name type="common">Entomopathogenic nematode</name>
    <dbReference type="NCBI Taxonomy" id="34508"/>
    <lineage>
        <taxon>Eukaryota</taxon>
        <taxon>Metazoa</taxon>
        <taxon>Ecdysozoa</taxon>
        <taxon>Nematoda</taxon>
        <taxon>Chromadorea</taxon>
        <taxon>Rhabditida</taxon>
        <taxon>Tylenchina</taxon>
        <taxon>Panagrolaimomorpha</taxon>
        <taxon>Strongyloidoidea</taxon>
        <taxon>Steinernematidae</taxon>
        <taxon>Steinernema</taxon>
    </lineage>
</organism>
<evidence type="ECO:0000313" key="3">
    <source>
        <dbReference type="EMBL" id="TMS35438.1"/>
    </source>
</evidence>
<keyword evidence="4" id="KW-1185">Reference proteome</keyword>
<dbReference type="GO" id="GO:0003676">
    <property type="term" value="F:nucleic acid binding"/>
    <property type="evidence" value="ECO:0007669"/>
    <property type="project" value="InterPro"/>
</dbReference>
<sequence>MLKLKPFEKEFAEFVAQKSSKGEASPAVINYCLRTTHLNKHLNGLRFLLQACLLGAPNGNTIETFLAEKSKDERRQGRALLCYLEAISVNDSWAACELMKRFCGYQPAFKKGEGFTLHLEERLEKFALNIQDALKSLRGKSSNNNKVDFYWGRSCVREIIKKYKDGKCSYEQMYDLTFNIMVQRPRLQDAIVSFFQEFLGRAEAERWVSLRPSSLNATNIPISQPQKISNVYAPFDDPDALAIPITTRVTVVQRREELMAAIEALNEAAESEFPFAGVDAEWSAYVPDSKASVLQVALQNQIFIFDLDKLPPDQSRKLFENLFGNRALIKVGFQFGEDLTKLRKVVPRTVFLYAPQSLLCITSVIAQVAIISWENDDPMISEEFLKKKEKEKEKGKRREKEKEDDSKKPPAVKDVVFKLKSLGLAKLVKAMTGMSLDKSEQCSVWNRRPLRTAQIRYGALDVSCLLLMMSKCLSYAKKWNVEIFGLMKPFYLEPSAMPLFFCDDCDPNIFPRIVIKEVLDELDEE</sequence>
<feature type="region of interest" description="Disordered" evidence="1">
    <location>
        <begin position="385"/>
        <end position="408"/>
    </location>
</feature>
<dbReference type="GO" id="GO:0006139">
    <property type="term" value="P:nucleobase-containing compound metabolic process"/>
    <property type="evidence" value="ECO:0007669"/>
    <property type="project" value="InterPro"/>
</dbReference>
<comment type="caution">
    <text evidence="3">The sequence shown here is derived from an EMBL/GenBank/DDBJ whole genome shotgun (WGS) entry which is preliminary data.</text>
</comment>
<gene>
    <name evidence="3" type="ORF">L596_002843</name>
</gene>
<dbReference type="Pfam" id="PF01612">
    <property type="entry name" value="DNA_pol_A_exo1"/>
    <property type="match status" value="1"/>
</dbReference>